<dbReference type="RefSeq" id="WP_021755963.1">
    <property type="nucleotide sequence ID" value="NC_022438.1"/>
</dbReference>
<proteinExistence type="inferred from homology"/>
<dbReference type="HOGENOM" id="CLU_054506_1_2_11"/>
<dbReference type="GO" id="GO:0030246">
    <property type="term" value="F:carbohydrate binding"/>
    <property type="evidence" value="ECO:0007669"/>
    <property type="project" value="InterPro"/>
</dbReference>
<dbReference type="InterPro" id="IPR051054">
    <property type="entry name" value="SorC_transcr_regulators"/>
</dbReference>
<feature type="domain" description="Sugar-binding" evidence="5">
    <location>
        <begin position="2"/>
        <end position="248"/>
    </location>
</feature>
<evidence type="ECO:0000256" key="1">
    <source>
        <dbReference type="ARBA" id="ARBA00010466"/>
    </source>
</evidence>
<dbReference type="InterPro" id="IPR007324">
    <property type="entry name" value="Sugar-bd_dom_put"/>
</dbReference>
<dbReference type="PANTHER" id="PTHR34294">
    <property type="entry name" value="TRANSCRIPTIONAL REGULATOR-RELATED"/>
    <property type="match status" value="1"/>
</dbReference>
<dbReference type="InterPro" id="IPR037171">
    <property type="entry name" value="NagB/RpiA_transferase-like"/>
</dbReference>
<keyword evidence="3" id="KW-0238">DNA-binding</keyword>
<dbReference type="eggNOG" id="COG2390">
    <property type="taxonomic scope" value="Bacteria"/>
</dbReference>
<evidence type="ECO:0000259" key="5">
    <source>
        <dbReference type="Pfam" id="PF04198"/>
    </source>
</evidence>
<dbReference type="SUPFAM" id="SSF100950">
    <property type="entry name" value="NagB/RpiA/CoA transferase-like"/>
    <property type="match status" value="1"/>
</dbReference>
<keyword evidence="2" id="KW-0805">Transcription regulation</keyword>
<accession>U3P9J0</accession>
<evidence type="ECO:0000313" key="6">
    <source>
        <dbReference type="EMBL" id="AGW42491.1"/>
    </source>
</evidence>
<dbReference type="KEGG" id="lxy:O159_25600"/>
<dbReference type="Proteomes" id="UP000016743">
    <property type="component" value="Chromosome"/>
</dbReference>
<keyword evidence="7" id="KW-1185">Reference proteome</keyword>
<evidence type="ECO:0000313" key="7">
    <source>
        <dbReference type="Proteomes" id="UP000016743"/>
    </source>
</evidence>
<dbReference type="PANTHER" id="PTHR34294:SF1">
    <property type="entry name" value="TRANSCRIPTIONAL REGULATOR LSRR"/>
    <property type="match status" value="1"/>
</dbReference>
<dbReference type="GO" id="GO:0003677">
    <property type="term" value="F:DNA binding"/>
    <property type="evidence" value="ECO:0007669"/>
    <property type="project" value="UniProtKB-KW"/>
</dbReference>
<dbReference type="AlphaFoldDB" id="U3P9J0"/>
<reference evidence="6 7" key="1">
    <citation type="journal article" date="2013" name="Genome Announc.">
        <title>Complete Genome Sequence of Leifsonia xyli subsp. cynodontis Strain DSM46306, a Gram-Positive Bacterial Pathogen of Grasses.</title>
        <authorList>
            <person name="Monteiro-Vitorello C.B."/>
            <person name="Zerillo M.M."/>
            <person name="Van Sluys M.A."/>
            <person name="Camargo L.E."/>
            <person name="Kitajima J.P."/>
        </authorList>
    </citation>
    <scope>NUCLEOTIDE SEQUENCE [LARGE SCALE GENOMIC DNA]</scope>
    <source>
        <strain evidence="6 7">DSM 46306</strain>
    </source>
</reference>
<evidence type="ECO:0000256" key="3">
    <source>
        <dbReference type="ARBA" id="ARBA00023125"/>
    </source>
</evidence>
<evidence type="ECO:0000256" key="2">
    <source>
        <dbReference type="ARBA" id="ARBA00023015"/>
    </source>
</evidence>
<dbReference type="EMBL" id="CP006734">
    <property type="protein sequence ID" value="AGW42491.1"/>
    <property type="molecule type" value="Genomic_DNA"/>
</dbReference>
<dbReference type="Pfam" id="PF04198">
    <property type="entry name" value="Sugar-bind"/>
    <property type="match status" value="1"/>
</dbReference>
<dbReference type="PATRIC" id="fig|1389489.3.peg.2457"/>
<evidence type="ECO:0000256" key="4">
    <source>
        <dbReference type="ARBA" id="ARBA00023163"/>
    </source>
</evidence>
<keyword evidence="4" id="KW-0804">Transcription</keyword>
<name>U3P9J0_LEIXC</name>
<dbReference type="Gene3D" id="3.40.50.1360">
    <property type="match status" value="1"/>
</dbReference>
<gene>
    <name evidence="6" type="ORF">O159_25600</name>
</gene>
<sequence>MALEQALTERYGLSHTRIADPLDAMSVQPQVARCAADLIASECRLDSVVAVSNGRSVSSTIAALPDLHLPRTRVVQMIGSTPYSDMMHDSSETCRQIALKLGGSLVTLPTPLIVSNAAAARSLMSIPQVRSVLAESARADIALVGVGAVHDGCSGSIFSGVESAGLAAQLIRRGAVAHICGHHIDATGAHVETSLCHRTIAVTPETLRAIPLVVAVAWGADKVPATRALLAGGYLHALVTDRDTAIALASD</sequence>
<organism evidence="6 7">
    <name type="scientific">Leifsonia xyli subsp. cynodontis DSM 46306</name>
    <dbReference type="NCBI Taxonomy" id="1389489"/>
    <lineage>
        <taxon>Bacteria</taxon>
        <taxon>Bacillati</taxon>
        <taxon>Actinomycetota</taxon>
        <taxon>Actinomycetes</taxon>
        <taxon>Micrococcales</taxon>
        <taxon>Microbacteriaceae</taxon>
        <taxon>Leifsonia</taxon>
    </lineage>
</organism>
<protein>
    <recommendedName>
        <fullName evidence="5">Sugar-binding domain-containing protein</fullName>
    </recommendedName>
</protein>
<comment type="similarity">
    <text evidence="1">Belongs to the SorC transcriptional regulatory family.</text>
</comment>